<dbReference type="Gene3D" id="3.90.1300.10">
    <property type="entry name" value="Amidase signature (AS) domain"/>
    <property type="match status" value="1"/>
</dbReference>
<comment type="similarity">
    <text evidence="1">Belongs to the amidase family.</text>
</comment>
<evidence type="ECO:0000256" key="2">
    <source>
        <dbReference type="SAM" id="MobiDB-lite"/>
    </source>
</evidence>
<dbReference type="SUPFAM" id="SSF75304">
    <property type="entry name" value="Amidase signature (AS) enzymes"/>
    <property type="match status" value="1"/>
</dbReference>
<feature type="compositionally biased region" description="Polar residues" evidence="2">
    <location>
        <begin position="144"/>
        <end position="154"/>
    </location>
</feature>
<proteinExistence type="inferred from homology"/>
<organism evidence="4 5">
    <name type="scientific">Phytohabitans maris</name>
    <dbReference type="NCBI Taxonomy" id="3071409"/>
    <lineage>
        <taxon>Bacteria</taxon>
        <taxon>Bacillati</taxon>
        <taxon>Actinomycetota</taxon>
        <taxon>Actinomycetes</taxon>
        <taxon>Micromonosporales</taxon>
        <taxon>Micromonosporaceae</taxon>
    </lineage>
</organism>
<dbReference type="PANTHER" id="PTHR11895">
    <property type="entry name" value="TRANSAMIDASE"/>
    <property type="match status" value="1"/>
</dbReference>
<accession>A0ABU0ZKV5</accession>
<sequence length="489" mass="50770">MRRHGAPRGGAVQETWVGATAKQIARAVRRGDTSATQVVADHLDHIASGDPVLTAFRVVRGGEAIVEAEKVDEQEDLANLPLAGVPVAVKENTAVAGVPGWNGSAAARGPVAEDDHEVVRRLRGAGAVVLGVTRMPELGLWGTTDDQTGTTRNPWRTDRTPGGSSGGAAAAVAAGLVPFAHANDGFGSIRIPAACCGLVGIKPGRGVVPAGIGADDWYGMAEHGILATTVADAAVGLAVLAGRRPDKLVEPQRLKVAVSLRSPVLGVRLDKPNRDAVATASRLLVAAGHDAVSAEPVYPPSLGMRGLATWFAAACRDVESAGLDRAALQPRTRRHASLGAWALRRGYVREADRAAWRERSIDFFTDHGADLMLTPALAAAPPKAEGWSGRSWRANMAANIRYAPYAAPWNLAGLPALVVPVGLRPDGLPVGVQLVGPPGSELLLLAVAGQFEMAAPWQRHAPTWPRSGTSPGPGAERSARIVPAPGAEA</sequence>
<evidence type="ECO:0000259" key="3">
    <source>
        <dbReference type="Pfam" id="PF01425"/>
    </source>
</evidence>
<name>A0ABU0ZKV5_9ACTN</name>
<feature type="region of interest" description="Disordered" evidence="2">
    <location>
        <begin position="140"/>
        <end position="166"/>
    </location>
</feature>
<dbReference type="Proteomes" id="UP001230908">
    <property type="component" value="Unassembled WGS sequence"/>
</dbReference>
<protein>
    <submittedName>
        <fullName evidence="4">Amidase family protein</fullName>
    </submittedName>
</protein>
<reference evidence="4 5" key="1">
    <citation type="submission" date="2023-08" db="EMBL/GenBank/DDBJ databases">
        <title>Phytohabitans sansha sp. nov., isolated from marine sediment.</title>
        <authorList>
            <person name="Zhao Y."/>
            <person name="Yi K."/>
        </authorList>
    </citation>
    <scope>NUCLEOTIDE SEQUENCE [LARGE SCALE GENOMIC DNA]</scope>
    <source>
        <strain evidence="4 5">ZYX-F-186</strain>
    </source>
</reference>
<evidence type="ECO:0000313" key="4">
    <source>
        <dbReference type="EMBL" id="MDQ7907683.1"/>
    </source>
</evidence>
<evidence type="ECO:0000313" key="5">
    <source>
        <dbReference type="Proteomes" id="UP001230908"/>
    </source>
</evidence>
<dbReference type="PANTHER" id="PTHR11895:SF7">
    <property type="entry name" value="GLUTAMYL-TRNA(GLN) AMIDOTRANSFERASE SUBUNIT A, MITOCHONDRIAL"/>
    <property type="match status" value="1"/>
</dbReference>
<dbReference type="InterPro" id="IPR000120">
    <property type="entry name" value="Amidase"/>
</dbReference>
<dbReference type="InterPro" id="IPR036928">
    <property type="entry name" value="AS_sf"/>
</dbReference>
<feature type="domain" description="Amidase" evidence="3">
    <location>
        <begin position="38"/>
        <end position="445"/>
    </location>
</feature>
<gene>
    <name evidence="4" type="ORF">RB614_24480</name>
</gene>
<dbReference type="InterPro" id="IPR023631">
    <property type="entry name" value="Amidase_dom"/>
</dbReference>
<comment type="caution">
    <text evidence="4">The sequence shown here is derived from an EMBL/GenBank/DDBJ whole genome shotgun (WGS) entry which is preliminary data.</text>
</comment>
<dbReference type="Pfam" id="PF01425">
    <property type="entry name" value="Amidase"/>
    <property type="match status" value="1"/>
</dbReference>
<evidence type="ECO:0000256" key="1">
    <source>
        <dbReference type="ARBA" id="ARBA00009199"/>
    </source>
</evidence>
<dbReference type="RefSeq" id="WP_308714958.1">
    <property type="nucleotide sequence ID" value="NZ_JAVHUY010000024.1"/>
</dbReference>
<feature type="region of interest" description="Disordered" evidence="2">
    <location>
        <begin position="460"/>
        <end position="489"/>
    </location>
</feature>
<keyword evidence="5" id="KW-1185">Reference proteome</keyword>
<dbReference type="EMBL" id="JAVHUY010000024">
    <property type="protein sequence ID" value="MDQ7907683.1"/>
    <property type="molecule type" value="Genomic_DNA"/>
</dbReference>